<accession>A0A1G6XEB5</accession>
<dbReference type="EMBL" id="FMZE01000012">
    <property type="protein sequence ID" value="SDD75707.1"/>
    <property type="molecule type" value="Genomic_DNA"/>
</dbReference>
<organism evidence="2 3">
    <name type="scientific">Prauserella marina</name>
    <dbReference type="NCBI Taxonomy" id="530584"/>
    <lineage>
        <taxon>Bacteria</taxon>
        <taxon>Bacillati</taxon>
        <taxon>Actinomycetota</taxon>
        <taxon>Actinomycetes</taxon>
        <taxon>Pseudonocardiales</taxon>
        <taxon>Pseudonocardiaceae</taxon>
        <taxon>Prauserella</taxon>
    </lineage>
</organism>
<evidence type="ECO:0000256" key="1">
    <source>
        <dbReference type="SAM" id="MobiDB-lite"/>
    </source>
</evidence>
<proteinExistence type="predicted"/>
<dbReference type="AlphaFoldDB" id="A0A1G6XEB5"/>
<evidence type="ECO:0000313" key="2">
    <source>
        <dbReference type="EMBL" id="SDD75707.1"/>
    </source>
</evidence>
<sequence>MATRSDERPVGECRRSAERDAELGDPSAELAYPSADLGGVSAELGGVGGGLAVRLAARFSTL</sequence>
<keyword evidence="3" id="KW-1185">Reference proteome</keyword>
<dbReference type="Proteomes" id="UP000199494">
    <property type="component" value="Unassembled WGS sequence"/>
</dbReference>
<protein>
    <submittedName>
        <fullName evidence="2">Uncharacterized protein</fullName>
    </submittedName>
</protein>
<feature type="region of interest" description="Disordered" evidence="1">
    <location>
        <begin position="1"/>
        <end position="30"/>
    </location>
</feature>
<dbReference type="RefSeq" id="WP_143021448.1">
    <property type="nucleotide sequence ID" value="NZ_CP016353.1"/>
</dbReference>
<gene>
    <name evidence="2" type="ORF">SAMN05421630_11211</name>
</gene>
<feature type="compositionally biased region" description="Basic and acidic residues" evidence="1">
    <location>
        <begin position="1"/>
        <end position="22"/>
    </location>
</feature>
<reference evidence="2 3" key="1">
    <citation type="submission" date="2016-10" db="EMBL/GenBank/DDBJ databases">
        <authorList>
            <person name="de Groot N.N."/>
        </authorList>
    </citation>
    <scope>NUCLEOTIDE SEQUENCE [LARGE SCALE GENOMIC DNA]</scope>
    <source>
        <strain evidence="2 3">CGMCC 4.5506</strain>
    </source>
</reference>
<evidence type="ECO:0000313" key="3">
    <source>
        <dbReference type="Proteomes" id="UP000199494"/>
    </source>
</evidence>
<name>A0A1G6XEB5_9PSEU</name>